<reference evidence="4" key="1">
    <citation type="journal article" date="2014" name="Nat. Commun.">
        <title>The rainbow trout genome provides novel insights into evolution after whole-genome duplication in vertebrates.</title>
        <authorList>
            <person name="Berthelot C."/>
            <person name="Brunet F."/>
            <person name="Chalopin D."/>
            <person name="Juanchich A."/>
            <person name="Bernard M."/>
            <person name="Noel B."/>
            <person name="Bento P."/>
            <person name="Da Silva C."/>
            <person name="Labadie K."/>
            <person name="Alberti A."/>
            <person name="Aury J.M."/>
            <person name="Louis A."/>
            <person name="Dehais P."/>
            <person name="Bardou P."/>
            <person name="Montfort J."/>
            <person name="Klopp C."/>
            <person name="Cabau C."/>
            <person name="Gaspin C."/>
            <person name="Thorgaard G.H."/>
            <person name="Boussaha M."/>
            <person name="Quillet E."/>
            <person name="Guyomard R."/>
            <person name="Galiana D."/>
            <person name="Bobe J."/>
            <person name="Volff J.N."/>
            <person name="Genet C."/>
            <person name="Wincker P."/>
            <person name="Jaillon O."/>
            <person name="Roest Crollius H."/>
            <person name="Guiguen Y."/>
        </authorList>
    </citation>
    <scope>NUCLEOTIDE SEQUENCE [LARGE SCALE GENOMIC DNA]</scope>
</reference>
<dbReference type="GO" id="GO:0005319">
    <property type="term" value="F:lipid transporter activity"/>
    <property type="evidence" value="ECO:0007669"/>
    <property type="project" value="TreeGrafter"/>
</dbReference>
<keyword evidence="2" id="KW-0677">Repeat</keyword>
<dbReference type="GO" id="GO:0140359">
    <property type="term" value="F:ABC-type transporter activity"/>
    <property type="evidence" value="ECO:0007669"/>
    <property type="project" value="InterPro"/>
</dbReference>
<reference evidence="4" key="2">
    <citation type="submission" date="2014-03" db="EMBL/GenBank/DDBJ databases">
        <authorList>
            <person name="Genoscope - CEA"/>
        </authorList>
    </citation>
    <scope>NUCLEOTIDE SEQUENCE</scope>
</reference>
<protein>
    <recommendedName>
        <fullName evidence="3">ABCA1-4-like C-terminal R2 regulatory domain-containing protein</fullName>
    </recommendedName>
</protein>
<dbReference type="PANTHER" id="PTHR19229">
    <property type="entry name" value="ATP-BINDING CASSETTE TRANSPORTER SUBFAMILY A ABCA"/>
    <property type="match status" value="1"/>
</dbReference>
<evidence type="ECO:0000313" key="5">
    <source>
        <dbReference type="Proteomes" id="UP000193380"/>
    </source>
</evidence>
<dbReference type="InterPro" id="IPR026082">
    <property type="entry name" value="ABCA"/>
</dbReference>
<organism evidence="4 5">
    <name type="scientific">Oncorhynchus mykiss</name>
    <name type="common">Rainbow trout</name>
    <name type="synonym">Salmo gairdneri</name>
    <dbReference type="NCBI Taxonomy" id="8022"/>
    <lineage>
        <taxon>Eukaryota</taxon>
        <taxon>Metazoa</taxon>
        <taxon>Chordata</taxon>
        <taxon>Craniata</taxon>
        <taxon>Vertebrata</taxon>
        <taxon>Euteleostomi</taxon>
        <taxon>Actinopterygii</taxon>
        <taxon>Neopterygii</taxon>
        <taxon>Teleostei</taxon>
        <taxon>Protacanthopterygii</taxon>
        <taxon>Salmoniformes</taxon>
        <taxon>Salmonidae</taxon>
        <taxon>Salmoninae</taxon>
        <taxon>Oncorhynchus</taxon>
    </lineage>
</organism>
<evidence type="ECO:0000313" key="4">
    <source>
        <dbReference type="EMBL" id="CDQ85366.1"/>
    </source>
</evidence>
<evidence type="ECO:0000259" key="3">
    <source>
        <dbReference type="Pfam" id="PF23321"/>
    </source>
</evidence>
<dbReference type="GO" id="GO:0016020">
    <property type="term" value="C:membrane"/>
    <property type="evidence" value="ECO:0007669"/>
    <property type="project" value="InterPro"/>
</dbReference>
<dbReference type="Pfam" id="PF23321">
    <property type="entry name" value="R1_ABCA1"/>
    <property type="match status" value="1"/>
</dbReference>
<dbReference type="STRING" id="8022.A0A060Y0X9"/>
<dbReference type="EMBL" id="FR906771">
    <property type="protein sequence ID" value="CDQ85366.1"/>
    <property type="molecule type" value="Genomic_DNA"/>
</dbReference>
<dbReference type="PANTHER" id="PTHR19229:SF36">
    <property type="entry name" value="ATP-BINDING CASSETTE SUB-FAMILY A MEMBER 2"/>
    <property type="match status" value="1"/>
</dbReference>
<sequence>MCSQESHHTKVQFQLKSERISLAQVFSKMEQVVEVLGIDDYSVSQTTLDNVFVNFAKKQSDNLEQQESLPPGGGQSPLQRLLTLLRPRLANTELDALVSEEPEELESDDDEGLISFEEERVQLSFNTDTLCIWTKSFTVYALCLQ</sequence>
<evidence type="ECO:0000256" key="2">
    <source>
        <dbReference type="ARBA" id="ARBA00022737"/>
    </source>
</evidence>
<accession>A0A060Y0X9</accession>
<gene>
    <name evidence="4" type="ORF">GSONMT00029481001</name>
</gene>
<dbReference type="PaxDb" id="8022-A0A060Y0X9"/>
<feature type="domain" description="ABCA1-4-like C-terminal R2 regulatory" evidence="3">
    <location>
        <begin position="4"/>
        <end position="45"/>
    </location>
</feature>
<dbReference type="AlphaFoldDB" id="A0A060Y0X9"/>
<dbReference type="InterPro" id="IPR056264">
    <property type="entry name" value="R2_ABCA1-4-like"/>
</dbReference>
<keyword evidence="1" id="KW-0813">Transport</keyword>
<name>A0A060Y0X9_ONCMY</name>
<dbReference type="Proteomes" id="UP000193380">
    <property type="component" value="Unassembled WGS sequence"/>
</dbReference>
<proteinExistence type="predicted"/>
<evidence type="ECO:0000256" key="1">
    <source>
        <dbReference type="ARBA" id="ARBA00022448"/>
    </source>
</evidence>